<proteinExistence type="predicted"/>
<evidence type="ECO:0000313" key="1">
    <source>
        <dbReference type="EMBL" id="KAI3787864.1"/>
    </source>
</evidence>
<comment type="caution">
    <text evidence="1">The sequence shown here is derived from an EMBL/GenBank/DDBJ whole genome shotgun (WGS) entry which is preliminary data.</text>
</comment>
<accession>A0ACB9GWN9</accession>
<organism evidence="1 2">
    <name type="scientific">Cichorium intybus</name>
    <name type="common">Chicory</name>
    <dbReference type="NCBI Taxonomy" id="13427"/>
    <lineage>
        <taxon>Eukaryota</taxon>
        <taxon>Viridiplantae</taxon>
        <taxon>Streptophyta</taxon>
        <taxon>Embryophyta</taxon>
        <taxon>Tracheophyta</taxon>
        <taxon>Spermatophyta</taxon>
        <taxon>Magnoliopsida</taxon>
        <taxon>eudicotyledons</taxon>
        <taxon>Gunneridae</taxon>
        <taxon>Pentapetalae</taxon>
        <taxon>asterids</taxon>
        <taxon>campanulids</taxon>
        <taxon>Asterales</taxon>
        <taxon>Asteraceae</taxon>
        <taxon>Cichorioideae</taxon>
        <taxon>Cichorieae</taxon>
        <taxon>Cichoriinae</taxon>
        <taxon>Cichorium</taxon>
    </lineage>
</organism>
<evidence type="ECO:0000313" key="2">
    <source>
        <dbReference type="Proteomes" id="UP001055811"/>
    </source>
</evidence>
<reference evidence="2" key="1">
    <citation type="journal article" date="2022" name="Mol. Ecol. Resour.">
        <title>The genomes of chicory, endive, great burdock and yacon provide insights into Asteraceae palaeo-polyploidization history and plant inulin production.</title>
        <authorList>
            <person name="Fan W."/>
            <person name="Wang S."/>
            <person name="Wang H."/>
            <person name="Wang A."/>
            <person name="Jiang F."/>
            <person name="Liu H."/>
            <person name="Zhao H."/>
            <person name="Xu D."/>
            <person name="Zhang Y."/>
        </authorList>
    </citation>
    <scope>NUCLEOTIDE SEQUENCE [LARGE SCALE GENOMIC DNA]</scope>
    <source>
        <strain evidence="2">cv. Punajuju</strain>
    </source>
</reference>
<protein>
    <submittedName>
        <fullName evidence="1">Uncharacterized protein</fullName>
    </submittedName>
</protein>
<keyword evidence="2" id="KW-1185">Reference proteome</keyword>
<dbReference type="EMBL" id="CM042009">
    <property type="protein sequence ID" value="KAI3787864.1"/>
    <property type="molecule type" value="Genomic_DNA"/>
</dbReference>
<reference evidence="1 2" key="2">
    <citation type="journal article" date="2022" name="Mol. Ecol. Resour.">
        <title>The genomes of chicory, endive, great burdock and yacon provide insights into Asteraceae paleo-polyploidization history and plant inulin production.</title>
        <authorList>
            <person name="Fan W."/>
            <person name="Wang S."/>
            <person name="Wang H."/>
            <person name="Wang A."/>
            <person name="Jiang F."/>
            <person name="Liu H."/>
            <person name="Zhao H."/>
            <person name="Xu D."/>
            <person name="Zhang Y."/>
        </authorList>
    </citation>
    <scope>NUCLEOTIDE SEQUENCE [LARGE SCALE GENOMIC DNA]</scope>
    <source>
        <strain evidence="2">cv. Punajuju</strain>
        <tissue evidence="1">Leaves</tissue>
    </source>
</reference>
<name>A0ACB9GWN9_CICIN</name>
<gene>
    <name evidence="1" type="ORF">L2E82_00349</name>
</gene>
<sequence length="438" mass="50211">MKGLVSVKVKNRSGQVFPETATFGNNLNDILRLLSDDYEDYDYTLDGPGVEENGVDVEDPSFDVSDGSEFVVGIKNQKKSSVWFCIDKTAWTSCGSKGADGILCEDGGIQITYDTLAGKPFRKKRGNEPTGQLSQMAKAGGFSSVSNMLEVKGAENVSHYKRVKRNMCFTKKKDSSEETVSMINMCYYNQKTMSLSRMLEEKDRLHTAFLDETRKMQRLAREHVKRVLDEQEKLNADLDKRRKKLDSWSKELNKREALTEREKQKLDEEKRKNDLQNNSLQMASIELEKADESVLRLVGLLLTELQREKEEALKKLPESERQLDAKQKLEMEIEELKGKLQVMKHLGDEDDAAVQEKIKEMNNELQAKMEEMDNVQNLNHTLVVKECQGNDELEEPRKELIKGLQDILNGRTNIGVKRMGEIDMKAFHDACKEKFEYE</sequence>
<dbReference type="Proteomes" id="UP001055811">
    <property type="component" value="Linkage Group LG01"/>
</dbReference>